<sequence>MSHSGQRETPNGDFELRQSSSDVPATEGPFNAPDLEGQATSKGWIRLSLQQQRDTRHMVAPRCTAIAASCIMFRADSLLATHADVIKTSEAGEEVAELCEKREAELMKLHQLVLGTSQILALDQPEKHFWRDLLPTIRAALSDDGAKFLDEPSNDWVSVSQPDRLAQLISLIPTTRLGRLVFRPFLAETEKIGNNTVYHYHERAIGFAFFTVFSAIIGTFACAPAAIQSLNVNSAVGEVAVYLVFVVVFGWINQGLIRGFEKLLIVCIAYSGLMANLLRGNW</sequence>
<dbReference type="OrthoDB" id="5079013at2759"/>
<proteinExistence type="predicted"/>
<feature type="transmembrane region" description="Helical" evidence="2">
    <location>
        <begin position="239"/>
        <end position="256"/>
    </location>
</feature>
<dbReference type="Proteomes" id="UP001152049">
    <property type="component" value="Unassembled WGS sequence"/>
</dbReference>
<dbReference type="EMBL" id="JAOQAZ010000003">
    <property type="protein sequence ID" value="KAJ4268303.1"/>
    <property type="molecule type" value="Genomic_DNA"/>
</dbReference>
<keyword evidence="2" id="KW-1133">Transmembrane helix</keyword>
<name>A0A9W8SB49_9HYPO</name>
<organism evidence="3 4">
    <name type="scientific">Fusarium torreyae</name>
    <dbReference type="NCBI Taxonomy" id="1237075"/>
    <lineage>
        <taxon>Eukaryota</taxon>
        <taxon>Fungi</taxon>
        <taxon>Dikarya</taxon>
        <taxon>Ascomycota</taxon>
        <taxon>Pezizomycotina</taxon>
        <taxon>Sordariomycetes</taxon>
        <taxon>Hypocreomycetidae</taxon>
        <taxon>Hypocreales</taxon>
        <taxon>Nectriaceae</taxon>
        <taxon>Fusarium</taxon>
    </lineage>
</organism>
<evidence type="ECO:0000313" key="3">
    <source>
        <dbReference type="EMBL" id="KAJ4268303.1"/>
    </source>
</evidence>
<gene>
    <name evidence="3" type="ORF">NW762_002366</name>
</gene>
<reference evidence="3" key="1">
    <citation type="submission" date="2022-09" db="EMBL/GenBank/DDBJ databases">
        <title>Fusarium specimens isolated from Avocado Roots.</title>
        <authorList>
            <person name="Stajich J."/>
            <person name="Roper C."/>
            <person name="Heimlech-Rivalta G."/>
        </authorList>
    </citation>
    <scope>NUCLEOTIDE SEQUENCE</scope>
    <source>
        <strain evidence="3">CF00136</strain>
    </source>
</reference>
<feature type="transmembrane region" description="Helical" evidence="2">
    <location>
        <begin position="263"/>
        <end position="280"/>
    </location>
</feature>
<evidence type="ECO:0000256" key="1">
    <source>
        <dbReference type="SAM" id="MobiDB-lite"/>
    </source>
</evidence>
<keyword evidence="2" id="KW-0812">Transmembrane</keyword>
<keyword evidence="2" id="KW-0472">Membrane</keyword>
<accession>A0A9W8SB49</accession>
<feature type="region of interest" description="Disordered" evidence="1">
    <location>
        <begin position="1"/>
        <end position="37"/>
    </location>
</feature>
<protein>
    <submittedName>
        <fullName evidence="3">Uncharacterized protein</fullName>
    </submittedName>
</protein>
<keyword evidence="4" id="KW-1185">Reference proteome</keyword>
<feature type="transmembrane region" description="Helical" evidence="2">
    <location>
        <begin position="204"/>
        <end position="227"/>
    </location>
</feature>
<comment type="caution">
    <text evidence="3">The sequence shown here is derived from an EMBL/GenBank/DDBJ whole genome shotgun (WGS) entry which is preliminary data.</text>
</comment>
<evidence type="ECO:0000313" key="4">
    <source>
        <dbReference type="Proteomes" id="UP001152049"/>
    </source>
</evidence>
<dbReference type="AlphaFoldDB" id="A0A9W8SB49"/>
<evidence type="ECO:0000256" key="2">
    <source>
        <dbReference type="SAM" id="Phobius"/>
    </source>
</evidence>